<comment type="similarity">
    <text evidence="7">Belongs to the MsrQ family.</text>
</comment>
<comment type="function">
    <text evidence="7">Part of the MsrPQ system that repairs oxidized periplasmic proteins containing methionine sulfoxide residues (Met-O), using respiratory chain electrons. Thus protects these proteins from oxidative-stress damage caused by reactive species of oxygen and chlorine generated by the host defense mechanisms. MsrPQ is essential for the maintenance of envelope integrity under bleach stress, rescuing a wide series of structurally unrelated periplasmic proteins from methionine oxidation. MsrQ provides electrons for reduction to the reductase catalytic subunit MsrP, using the quinone pool of the respiratory chain.</text>
</comment>
<keyword evidence="10" id="KW-1185">Reference proteome</keyword>
<sequence length="205" mass="23725">MTTLRMKFPASAADRRLAAGKVLLFIVCLLPLARAAWIVLMGEAVNPVEFITRSTGTWTLVWLLATLSMTPLRRLTGQAWPLKCRRMLGLFAFFYASLHFTTYVWLDQFFDWHHILRDIAKRPFITVGFAAIVLMSPLALTSTQGWMRRLKRNWGKLHRLVYPVAVLAVVHYWWLVKKDITQPLIYAAVLACLLGLRLWWRARKA</sequence>
<keyword evidence="7" id="KW-0349">Heme</keyword>
<keyword evidence="7" id="KW-0288">FMN</keyword>
<feature type="transmembrane region" description="Helical" evidence="7">
    <location>
        <begin position="180"/>
        <end position="200"/>
    </location>
</feature>
<accession>A0ABV0CKJ7</accession>
<keyword evidence="7" id="KW-1003">Cell membrane</keyword>
<gene>
    <name evidence="7" type="primary">msrQ</name>
    <name evidence="9" type="ORF">VA599_07280</name>
</gene>
<evidence type="ECO:0000256" key="1">
    <source>
        <dbReference type="ARBA" id="ARBA00004141"/>
    </source>
</evidence>
<keyword evidence="7" id="KW-0249">Electron transport</keyword>
<feature type="domain" description="Ferric oxidoreductase" evidence="8">
    <location>
        <begin position="56"/>
        <end position="169"/>
    </location>
</feature>
<comment type="subunit">
    <text evidence="7">Heterodimer of a catalytic subunit (MsrP) and a heme-binding subunit (MsrQ).</text>
</comment>
<comment type="subcellular location">
    <subcellularLocation>
        <location evidence="7">Cell membrane</location>
        <topology evidence="7">Multi-pass membrane protein</topology>
    </subcellularLocation>
    <subcellularLocation>
        <location evidence="1">Membrane</location>
        <topology evidence="1">Multi-pass membrane protein</topology>
    </subcellularLocation>
</comment>
<dbReference type="HAMAP" id="MF_01207">
    <property type="entry name" value="MsrQ"/>
    <property type="match status" value="1"/>
</dbReference>
<evidence type="ECO:0000256" key="4">
    <source>
        <dbReference type="ARBA" id="ARBA00022989"/>
    </source>
</evidence>
<comment type="caution">
    <text evidence="9">The sequence shown here is derived from an EMBL/GenBank/DDBJ whole genome shotgun (WGS) entry which is preliminary data.</text>
</comment>
<dbReference type="InterPro" id="IPR013130">
    <property type="entry name" value="Fe3_Rdtase_TM_dom"/>
</dbReference>
<keyword evidence="2 7" id="KW-0813">Transport</keyword>
<evidence type="ECO:0000313" key="10">
    <source>
        <dbReference type="Proteomes" id="UP001405405"/>
    </source>
</evidence>
<evidence type="ECO:0000259" key="8">
    <source>
        <dbReference type="Pfam" id="PF01794"/>
    </source>
</evidence>
<dbReference type="RefSeq" id="WP_346788096.1">
    <property type="nucleotide sequence ID" value="NZ_JAYFSJ010000004.1"/>
</dbReference>
<evidence type="ECO:0000256" key="7">
    <source>
        <dbReference type="HAMAP-Rule" id="MF_01207"/>
    </source>
</evidence>
<feature type="transmembrane region" description="Helical" evidence="7">
    <location>
        <begin position="59"/>
        <end position="76"/>
    </location>
</feature>
<keyword evidence="4 7" id="KW-1133">Transmembrane helix</keyword>
<comment type="cofactor">
    <cofactor evidence="7">
        <name>heme b</name>
        <dbReference type="ChEBI" id="CHEBI:60344"/>
    </cofactor>
    <text evidence="7">Binds 1 heme b (iron(II)-protoporphyrin IX) group per subunit.</text>
</comment>
<evidence type="ECO:0000256" key="6">
    <source>
        <dbReference type="ARBA" id="ARBA00023136"/>
    </source>
</evidence>
<evidence type="ECO:0000313" key="9">
    <source>
        <dbReference type="EMBL" id="MEN7430544.1"/>
    </source>
</evidence>
<keyword evidence="7" id="KW-0285">Flavoprotein</keyword>
<feature type="transmembrane region" description="Helical" evidence="7">
    <location>
        <begin position="126"/>
        <end position="145"/>
    </location>
</feature>
<feature type="transmembrane region" description="Helical" evidence="7">
    <location>
        <begin position="88"/>
        <end position="106"/>
    </location>
</feature>
<name>A0ABV0CKJ7_9NEIS</name>
<proteinExistence type="inferred from homology"/>
<reference evidence="9 10" key="1">
    <citation type="submission" date="2023-12" db="EMBL/GenBank/DDBJ databases">
        <title>Chromobacterium sp. strain TRC.1.1.SA producing antimicrobial pigment.</title>
        <authorList>
            <person name="Verma N."/>
            <person name="Choksket S."/>
            <person name="Pinnaka A.K."/>
            <person name="Korpole S."/>
        </authorList>
    </citation>
    <scope>NUCLEOTIDE SEQUENCE [LARGE SCALE GENOMIC DNA]</scope>
    <source>
        <strain evidence="9 10">TRC1.1.SA</strain>
    </source>
</reference>
<dbReference type="Pfam" id="PF01794">
    <property type="entry name" value="Ferric_reduct"/>
    <property type="match status" value="1"/>
</dbReference>
<dbReference type="EMBL" id="JAYFSJ010000004">
    <property type="protein sequence ID" value="MEN7430544.1"/>
    <property type="molecule type" value="Genomic_DNA"/>
</dbReference>
<evidence type="ECO:0000256" key="5">
    <source>
        <dbReference type="ARBA" id="ARBA00023004"/>
    </source>
</evidence>
<evidence type="ECO:0000256" key="2">
    <source>
        <dbReference type="ARBA" id="ARBA00022448"/>
    </source>
</evidence>
<feature type="transmembrane region" description="Helical" evidence="7">
    <location>
        <begin position="157"/>
        <end position="174"/>
    </location>
</feature>
<comment type="caution">
    <text evidence="7">Lacks conserved residue(s) required for the propagation of feature annotation.</text>
</comment>
<dbReference type="PANTHER" id="PTHR36964">
    <property type="entry name" value="PROTEIN-METHIONINE-SULFOXIDE REDUCTASE HEME-BINDING SUBUNIT MSRQ"/>
    <property type="match status" value="1"/>
</dbReference>
<keyword evidence="6 7" id="KW-0472">Membrane</keyword>
<comment type="cofactor">
    <cofactor evidence="7">
        <name>FMN</name>
        <dbReference type="ChEBI" id="CHEBI:58210"/>
    </cofactor>
    <text evidence="7">Binds 1 FMN per subunit.</text>
</comment>
<dbReference type="PANTHER" id="PTHR36964:SF1">
    <property type="entry name" value="PROTEIN-METHIONINE-SULFOXIDE REDUCTASE HEME-BINDING SUBUNIT MSRQ"/>
    <property type="match status" value="1"/>
</dbReference>
<keyword evidence="5 7" id="KW-0408">Iron</keyword>
<organism evidence="9 10">
    <name type="scientific">Chromobacterium indicum</name>
    <dbReference type="NCBI Taxonomy" id="3110228"/>
    <lineage>
        <taxon>Bacteria</taxon>
        <taxon>Pseudomonadati</taxon>
        <taxon>Pseudomonadota</taxon>
        <taxon>Betaproteobacteria</taxon>
        <taxon>Neisseriales</taxon>
        <taxon>Chromobacteriaceae</taxon>
        <taxon>Chromobacterium</taxon>
    </lineage>
</organism>
<dbReference type="Proteomes" id="UP001405405">
    <property type="component" value="Unassembled WGS sequence"/>
</dbReference>
<protein>
    <recommendedName>
        <fullName evidence="7">Protein-methionine-sulfoxide reductase heme-binding subunit MsrQ</fullName>
    </recommendedName>
    <alternativeName>
        <fullName evidence="7">Flavocytochrome MsrQ</fullName>
    </alternativeName>
</protein>
<keyword evidence="7" id="KW-0479">Metal-binding</keyword>
<evidence type="ECO:0000256" key="3">
    <source>
        <dbReference type="ARBA" id="ARBA00022692"/>
    </source>
</evidence>
<keyword evidence="3 7" id="KW-0812">Transmembrane</keyword>
<dbReference type="InterPro" id="IPR022837">
    <property type="entry name" value="MsrQ-like"/>
</dbReference>